<dbReference type="GO" id="GO:0004930">
    <property type="term" value="F:G protein-coupled receptor activity"/>
    <property type="evidence" value="ECO:0007669"/>
    <property type="project" value="UniProtKB-KW"/>
</dbReference>
<evidence type="ECO:0000256" key="7">
    <source>
        <dbReference type="ARBA" id="ARBA00023136"/>
    </source>
</evidence>
<keyword evidence="5 10" id="KW-1133">Transmembrane helix</keyword>
<name>T1JU77_TETUR</name>
<dbReference type="HOGENOM" id="CLU_941133_0_0_1"/>
<evidence type="ECO:0000256" key="9">
    <source>
        <dbReference type="ARBA" id="ARBA00023224"/>
    </source>
</evidence>
<dbReference type="PANTHER" id="PTHR24229:SF40">
    <property type="entry name" value="ALLATOSTATIN C RECEPTOR 1-RELATED"/>
    <property type="match status" value="1"/>
</dbReference>
<feature type="transmembrane region" description="Helical" evidence="10">
    <location>
        <begin position="121"/>
        <end position="142"/>
    </location>
</feature>
<dbReference type="InterPro" id="IPR017452">
    <property type="entry name" value="GPCR_Rhodpsn_7TM"/>
</dbReference>
<feature type="transmembrane region" description="Helical" evidence="10">
    <location>
        <begin position="12"/>
        <end position="35"/>
    </location>
</feature>
<feature type="transmembrane region" description="Helical" evidence="10">
    <location>
        <begin position="244"/>
        <end position="265"/>
    </location>
</feature>
<accession>T1JU77</accession>
<reference evidence="12" key="2">
    <citation type="submission" date="2015-06" db="UniProtKB">
        <authorList>
            <consortium name="EnsemblMetazoa"/>
        </authorList>
    </citation>
    <scope>IDENTIFICATION</scope>
</reference>
<evidence type="ECO:0000256" key="1">
    <source>
        <dbReference type="ARBA" id="ARBA00004651"/>
    </source>
</evidence>
<gene>
    <name evidence="12" type="primary">107371674</name>
</gene>
<comment type="similarity">
    <text evidence="2">Belongs to the G-protein coupled receptor 1 family.</text>
</comment>
<evidence type="ECO:0000256" key="4">
    <source>
        <dbReference type="ARBA" id="ARBA00022692"/>
    </source>
</evidence>
<feature type="transmembrane region" description="Helical" evidence="10">
    <location>
        <begin position="87"/>
        <end position="109"/>
    </location>
</feature>
<dbReference type="EnsemblMetazoa" id="tetur01g16814.1">
    <property type="protein sequence ID" value="tetur01g16814.1"/>
    <property type="gene ID" value="tetur01g16814"/>
</dbReference>
<protein>
    <recommendedName>
        <fullName evidence="11">G-protein coupled receptors family 1 profile domain-containing protein</fullName>
    </recommendedName>
</protein>
<keyword evidence="9" id="KW-0807">Transducer</keyword>
<keyword evidence="4 10" id="KW-0812">Transmembrane</keyword>
<evidence type="ECO:0000256" key="10">
    <source>
        <dbReference type="SAM" id="Phobius"/>
    </source>
</evidence>
<reference evidence="13" key="1">
    <citation type="submission" date="2011-08" db="EMBL/GenBank/DDBJ databases">
        <authorList>
            <person name="Rombauts S."/>
        </authorList>
    </citation>
    <scope>NUCLEOTIDE SEQUENCE</scope>
    <source>
        <strain evidence="13">London</strain>
    </source>
</reference>
<feature type="transmembrane region" description="Helical" evidence="10">
    <location>
        <begin position="162"/>
        <end position="183"/>
    </location>
</feature>
<evidence type="ECO:0000256" key="8">
    <source>
        <dbReference type="ARBA" id="ARBA00023170"/>
    </source>
</evidence>
<evidence type="ECO:0000256" key="6">
    <source>
        <dbReference type="ARBA" id="ARBA00023040"/>
    </source>
</evidence>
<dbReference type="Proteomes" id="UP000015104">
    <property type="component" value="Unassembled WGS sequence"/>
</dbReference>
<evidence type="ECO:0000313" key="12">
    <source>
        <dbReference type="EnsemblMetazoa" id="tetur01g16814.1"/>
    </source>
</evidence>
<dbReference type="GO" id="GO:0042923">
    <property type="term" value="F:neuropeptide binding"/>
    <property type="evidence" value="ECO:0007669"/>
    <property type="project" value="TreeGrafter"/>
</dbReference>
<evidence type="ECO:0000313" key="13">
    <source>
        <dbReference type="Proteomes" id="UP000015104"/>
    </source>
</evidence>
<feature type="domain" description="G-protein coupled receptors family 1 profile" evidence="11">
    <location>
        <begin position="23"/>
        <end position="184"/>
    </location>
</feature>
<keyword evidence="13" id="KW-1185">Reference proteome</keyword>
<dbReference type="EMBL" id="CAEY01000448">
    <property type="status" value="NOT_ANNOTATED_CDS"/>
    <property type="molecule type" value="Genomic_DNA"/>
</dbReference>
<dbReference type="AlphaFoldDB" id="T1JU77"/>
<dbReference type="InterPro" id="IPR000276">
    <property type="entry name" value="GPCR_Rhodpsn"/>
</dbReference>
<keyword evidence="3" id="KW-1003">Cell membrane</keyword>
<dbReference type="PANTHER" id="PTHR24229">
    <property type="entry name" value="NEUROPEPTIDES RECEPTOR"/>
    <property type="match status" value="1"/>
</dbReference>
<evidence type="ECO:0000256" key="2">
    <source>
        <dbReference type="ARBA" id="ARBA00010663"/>
    </source>
</evidence>
<evidence type="ECO:0000256" key="5">
    <source>
        <dbReference type="ARBA" id="ARBA00022989"/>
    </source>
</evidence>
<comment type="subcellular location">
    <subcellularLocation>
        <location evidence="1">Cell membrane</location>
        <topology evidence="1">Multi-pass membrane protein</topology>
    </subcellularLocation>
</comment>
<dbReference type="Pfam" id="PF00001">
    <property type="entry name" value="7tm_1"/>
    <property type="match status" value="1"/>
</dbReference>
<dbReference type="GO" id="GO:0007218">
    <property type="term" value="P:neuropeptide signaling pathway"/>
    <property type="evidence" value="ECO:0007669"/>
    <property type="project" value="TreeGrafter"/>
</dbReference>
<feature type="transmembrane region" description="Helical" evidence="10">
    <location>
        <begin position="203"/>
        <end position="224"/>
    </location>
</feature>
<dbReference type="KEGG" id="tut:107371674"/>
<dbReference type="PRINTS" id="PR00237">
    <property type="entry name" value="GPCRRHODOPSN"/>
</dbReference>
<feature type="transmembrane region" description="Helical" evidence="10">
    <location>
        <begin position="47"/>
        <end position="67"/>
    </location>
</feature>
<keyword evidence="6" id="KW-0297">G-protein coupled receptor</keyword>
<keyword evidence="7 10" id="KW-0472">Membrane</keyword>
<dbReference type="GO" id="GO:0005886">
    <property type="term" value="C:plasma membrane"/>
    <property type="evidence" value="ECO:0007669"/>
    <property type="project" value="UniProtKB-SubCell"/>
</dbReference>
<evidence type="ECO:0000256" key="3">
    <source>
        <dbReference type="ARBA" id="ARBA00022475"/>
    </source>
</evidence>
<evidence type="ECO:0000259" key="11">
    <source>
        <dbReference type="PROSITE" id="PS50262"/>
    </source>
</evidence>
<dbReference type="PROSITE" id="PS50262">
    <property type="entry name" value="G_PROTEIN_RECEP_F1_2"/>
    <property type="match status" value="1"/>
</dbReference>
<keyword evidence="8" id="KW-0675">Receptor</keyword>
<sequence length="296" mass="33500">MAFGFVEACEVIYAFICVLGFVFNFMVIYVIFCCISSKSRSRLTSRTILSLALCDLLATLNLPFFIASMSNGWSFSSSLCKLFTFTLILEQFAKTFLLSLLGLTSVAQYRGSVYNLTTAKITILLGSIWTSSFVLALTFASLTSPNLNCDLFLSYDFAFKETFTFTYTICVLFLPIMILSLLLHQSRSEPFEPTESVIELFELTIGLLSVHITLSLGHVIGTWITTFSKVPPGIPEPAWKVQWIMVSGIIWCSLRFVFPIIYTYFWTEFRKGLIAIFTDSLEYRPMARYENSKGPL</sequence>
<dbReference type="GO" id="GO:0043005">
    <property type="term" value="C:neuron projection"/>
    <property type="evidence" value="ECO:0007669"/>
    <property type="project" value="TreeGrafter"/>
</dbReference>
<proteinExistence type="inferred from homology"/>
<dbReference type="SUPFAM" id="SSF81321">
    <property type="entry name" value="Family A G protein-coupled receptor-like"/>
    <property type="match status" value="1"/>
</dbReference>
<dbReference type="Gene3D" id="1.20.1070.10">
    <property type="entry name" value="Rhodopsin 7-helix transmembrane proteins"/>
    <property type="match status" value="1"/>
</dbReference>
<organism evidence="12 13">
    <name type="scientific">Tetranychus urticae</name>
    <name type="common">Two-spotted spider mite</name>
    <dbReference type="NCBI Taxonomy" id="32264"/>
    <lineage>
        <taxon>Eukaryota</taxon>
        <taxon>Metazoa</taxon>
        <taxon>Ecdysozoa</taxon>
        <taxon>Arthropoda</taxon>
        <taxon>Chelicerata</taxon>
        <taxon>Arachnida</taxon>
        <taxon>Acari</taxon>
        <taxon>Acariformes</taxon>
        <taxon>Trombidiformes</taxon>
        <taxon>Prostigmata</taxon>
        <taxon>Eleutherengona</taxon>
        <taxon>Raphignathae</taxon>
        <taxon>Tetranychoidea</taxon>
        <taxon>Tetranychidae</taxon>
        <taxon>Tetranychus</taxon>
    </lineage>
</organism>